<evidence type="ECO:0000313" key="1">
    <source>
        <dbReference type="EMBL" id="KAJ7998806.1"/>
    </source>
</evidence>
<evidence type="ECO:0000313" key="2">
    <source>
        <dbReference type="Proteomes" id="UP001157502"/>
    </source>
</evidence>
<gene>
    <name evidence="1" type="ORF">DPEC_G00208800</name>
</gene>
<protein>
    <submittedName>
        <fullName evidence="1">Uncharacterized protein</fullName>
    </submittedName>
</protein>
<dbReference type="EMBL" id="CM055744">
    <property type="protein sequence ID" value="KAJ7998806.1"/>
    <property type="molecule type" value="Genomic_DNA"/>
</dbReference>
<organism evidence="1 2">
    <name type="scientific">Dallia pectoralis</name>
    <name type="common">Alaska blackfish</name>
    <dbReference type="NCBI Taxonomy" id="75939"/>
    <lineage>
        <taxon>Eukaryota</taxon>
        <taxon>Metazoa</taxon>
        <taxon>Chordata</taxon>
        <taxon>Craniata</taxon>
        <taxon>Vertebrata</taxon>
        <taxon>Euteleostomi</taxon>
        <taxon>Actinopterygii</taxon>
        <taxon>Neopterygii</taxon>
        <taxon>Teleostei</taxon>
        <taxon>Protacanthopterygii</taxon>
        <taxon>Esociformes</taxon>
        <taxon>Umbridae</taxon>
        <taxon>Dallia</taxon>
    </lineage>
</organism>
<accession>A0ACC2G5I5</accession>
<comment type="caution">
    <text evidence="1">The sequence shown here is derived from an EMBL/GenBank/DDBJ whole genome shotgun (WGS) entry which is preliminary data.</text>
</comment>
<dbReference type="Proteomes" id="UP001157502">
    <property type="component" value="Chromosome 17"/>
</dbReference>
<reference evidence="1" key="1">
    <citation type="submission" date="2021-05" db="EMBL/GenBank/DDBJ databases">
        <authorList>
            <person name="Pan Q."/>
            <person name="Jouanno E."/>
            <person name="Zahm M."/>
            <person name="Klopp C."/>
            <person name="Cabau C."/>
            <person name="Louis A."/>
            <person name="Berthelot C."/>
            <person name="Parey E."/>
            <person name="Roest Crollius H."/>
            <person name="Montfort J."/>
            <person name="Robinson-Rechavi M."/>
            <person name="Bouchez O."/>
            <person name="Lampietro C."/>
            <person name="Lopez Roques C."/>
            <person name="Donnadieu C."/>
            <person name="Postlethwait J."/>
            <person name="Bobe J."/>
            <person name="Dillon D."/>
            <person name="Chandos A."/>
            <person name="von Hippel F."/>
            <person name="Guiguen Y."/>
        </authorList>
    </citation>
    <scope>NUCLEOTIDE SEQUENCE</scope>
    <source>
        <strain evidence="1">YG-Jan2019</strain>
    </source>
</reference>
<sequence length="101" mass="10799">MENIPNALIAAVVDVKNKGPPGSIEGGRLRDVLTGAVAQRLQSEPVPLPKIRTSVECGESVMGRHGEVIGAWVGQGGRLWRSSGTEQRPRVQLTAHNPRSL</sequence>
<proteinExistence type="predicted"/>
<name>A0ACC2G5I5_DALPE</name>
<keyword evidence="2" id="KW-1185">Reference proteome</keyword>